<reference evidence="2" key="1">
    <citation type="submission" date="2019-08" db="EMBL/GenBank/DDBJ databases">
        <authorList>
            <person name="Kucharzyk K."/>
            <person name="Murdoch R.W."/>
            <person name="Higgins S."/>
            <person name="Loffler F."/>
        </authorList>
    </citation>
    <scope>NUCLEOTIDE SEQUENCE</scope>
</reference>
<feature type="region of interest" description="Disordered" evidence="1">
    <location>
        <begin position="1"/>
        <end position="26"/>
    </location>
</feature>
<evidence type="ECO:0000313" key="2">
    <source>
        <dbReference type="EMBL" id="MPM82484.1"/>
    </source>
</evidence>
<dbReference type="AlphaFoldDB" id="A0A645CZT9"/>
<name>A0A645CZT9_9ZZZZ</name>
<comment type="caution">
    <text evidence="2">The sequence shown here is derived from an EMBL/GenBank/DDBJ whole genome shotgun (WGS) entry which is preliminary data.</text>
</comment>
<accession>A0A645CZT9</accession>
<gene>
    <name evidence="2" type="ORF">SDC9_129545</name>
</gene>
<organism evidence="2">
    <name type="scientific">bioreactor metagenome</name>
    <dbReference type="NCBI Taxonomy" id="1076179"/>
    <lineage>
        <taxon>unclassified sequences</taxon>
        <taxon>metagenomes</taxon>
        <taxon>ecological metagenomes</taxon>
    </lineage>
</organism>
<feature type="compositionally biased region" description="Basic and acidic residues" evidence="1">
    <location>
        <begin position="13"/>
        <end position="26"/>
    </location>
</feature>
<protein>
    <submittedName>
        <fullName evidence="2">Uncharacterized protein</fullName>
    </submittedName>
</protein>
<dbReference type="EMBL" id="VSSQ01031559">
    <property type="protein sequence ID" value="MPM82484.1"/>
    <property type="molecule type" value="Genomic_DNA"/>
</dbReference>
<sequence>MRIGEEAGGGTQIDDRAAPRRDQKRRGELRAEELAVDICLHRMRPLLRRHLIDAARRPRDPSVVYKEIKPAHSGLYIAEELLHIFIAGDVRHGICQSRHLLAAPLQFLRRAPADMHARAAPVKGGRDGLAYPIRPRRDENSFIF</sequence>
<evidence type="ECO:0000256" key="1">
    <source>
        <dbReference type="SAM" id="MobiDB-lite"/>
    </source>
</evidence>
<proteinExistence type="predicted"/>
<feature type="compositionally biased region" description="Gly residues" evidence="1">
    <location>
        <begin position="1"/>
        <end position="11"/>
    </location>
</feature>